<reference evidence="5" key="1">
    <citation type="journal article" date="2019" name="Int. J. Syst. Evol. Microbiol.">
        <title>The Global Catalogue of Microorganisms (GCM) 10K type strain sequencing project: providing services to taxonomists for standard genome sequencing and annotation.</title>
        <authorList>
            <consortium name="The Broad Institute Genomics Platform"/>
            <consortium name="The Broad Institute Genome Sequencing Center for Infectious Disease"/>
            <person name="Wu L."/>
            <person name="Ma J."/>
        </authorList>
    </citation>
    <scope>NUCLEOTIDE SEQUENCE [LARGE SCALE GENOMIC DNA]</scope>
    <source>
        <strain evidence="5">JCM 6922</strain>
    </source>
</reference>
<comment type="similarity">
    <text evidence="1">Belongs to the 4-oxalocrotonate tautomerase family.</text>
</comment>
<evidence type="ECO:0000256" key="1">
    <source>
        <dbReference type="ARBA" id="ARBA00006723"/>
    </source>
</evidence>
<dbReference type="PANTHER" id="PTHR35530">
    <property type="entry name" value="TAUTOMERASE-RELATED"/>
    <property type="match status" value="1"/>
</dbReference>
<dbReference type="EMBL" id="BAAATK010000033">
    <property type="protein sequence ID" value="GAA2448408.1"/>
    <property type="molecule type" value="Genomic_DNA"/>
</dbReference>
<protein>
    <recommendedName>
        <fullName evidence="3">4-oxalocrotonate tautomerase-like domain-containing protein</fullName>
    </recommendedName>
</protein>
<evidence type="ECO:0000259" key="3">
    <source>
        <dbReference type="Pfam" id="PF01361"/>
    </source>
</evidence>
<name>A0ABP5X8E8_9ACTN</name>
<evidence type="ECO:0000313" key="4">
    <source>
        <dbReference type="EMBL" id="GAA2448408.1"/>
    </source>
</evidence>
<gene>
    <name evidence="4" type="ORF">GCM10010421_45590</name>
</gene>
<dbReference type="Pfam" id="PF01361">
    <property type="entry name" value="Tautomerase"/>
    <property type="match status" value="1"/>
</dbReference>
<comment type="caution">
    <text evidence="4">The sequence shown here is derived from an EMBL/GenBank/DDBJ whole genome shotgun (WGS) entry which is preliminary data.</text>
</comment>
<evidence type="ECO:0000313" key="5">
    <source>
        <dbReference type="Proteomes" id="UP001500460"/>
    </source>
</evidence>
<dbReference type="InterPro" id="IPR004370">
    <property type="entry name" value="4-OT-like_dom"/>
</dbReference>
<dbReference type="PANTHER" id="PTHR35530:SF1">
    <property type="entry name" value="2-HYDROXYMUCONATE TAUTOMERASE"/>
    <property type="match status" value="1"/>
</dbReference>
<keyword evidence="2" id="KW-0413">Isomerase</keyword>
<accession>A0ABP5X8E8</accession>
<keyword evidence="5" id="KW-1185">Reference proteome</keyword>
<feature type="domain" description="4-oxalocrotonate tautomerase-like" evidence="3">
    <location>
        <begin position="2"/>
        <end position="56"/>
    </location>
</feature>
<organism evidence="4 5">
    <name type="scientific">Streptomyces glaucus</name>
    <dbReference type="NCBI Taxonomy" id="284029"/>
    <lineage>
        <taxon>Bacteria</taxon>
        <taxon>Bacillati</taxon>
        <taxon>Actinomycetota</taxon>
        <taxon>Actinomycetes</taxon>
        <taxon>Kitasatosporales</taxon>
        <taxon>Streptomycetaceae</taxon>
        <taxon>Streptomyces</taxon>
    </lineage>
</organism>
<sequence length="66" mass="6850">MPVVTIDWWEGSTPAARSRTVEQVSEAVAQGAGCPVEAVTVVIREVDPSYWGRGGRLAAPAPAAGD</sequence>
<dbReference type="SUPFAM" id="SSF55331">
    <property type="entry name" value="Tautomerase/MIF"/>
    <property type="match status" value="1"/>
</dbReference>
<dbReference type="RefSeq" id="WP_344606420.1">
    <property type="nucleotide sequence ID" value="NZ_BAAATK010000033.1"/>
</dbReference>
<dbReference type="InterPro" id="IPR014347">
    <property type="entry name" value="Tautomerase/MIF_sf"/>
</dbReference>
<dbReference type="Proteomes" id="UP001500460">
    <property type="component" value="Unassembled WGS sequence"/>
</dbReference>
<dbReference type="Gene3D" id="3.30.429.10">
    <property type="entry name" value="Macrophage Migration Inhibitory Factor"/>
    <property type="match status" value="1"/>
</dbReference>
<proteinExistence type="inferred from homology"/>
<evidence type="ECO:0000256" key="2">
    <source>
        <dbReference type="ARBA" id="ARBA00023235"/>
    </source>
</evidence>